<proteinExistence type="predicted"/>
<feature type="region of interest" description="Disordered" evidence="1">
    <location>
        <begin position="91"/>
        <end position="128"/>
    </location>
</feature>
<name>A0ABU6U9S8_9FABA</name>
<comment type="caution">
    <text evidence="2">The sequence shown here is derived from an EMBL/GenBank/DDBJ whole genome shotgun (WGS) entry which is preliminary data.</text>
</comment>
<sequence>MRKRAVEQQRRATEDGVELTTVVEWNMFSREEESHVEKKKGGGSCVFVSREYVRAVLCVSGAIQLDISDGKADENFKISFVEQSSPFICKPDAAISPPTSSSNPNAAPHPNGHHSHPRRTWTAPSTREDNEAVLRGSSLLLSLSPAREVSAAAKKRKKDPRRRVCRPPRRSSHICRPATRVVTAVAAVKLRLKPPTVLLQVTLVKQCML</sequence>
<dbReference type="EMBL" id="JASCZI010120869">
    <property type="protein sequence ID" value="MED6156498.1"/>
    <property type="molecule type" value="Genomic_DNA"/>
</dbReference>
<accession>A0ABU6U9S8</accession>
<feature type="compositionally biased region" description="Low complexity" evidence="1">
    <location>
        <begin position="93"/>
        <end position="110"/>
    </location>
</feature>
<protein>
    <submittedName>
        <fullName evidence="2">Uncharacterized protein</fullName>
    </submittedName>
</protein>
<evidence type="ECO:0000313" key="3">
    <source>
        <dbReference type="Proteomes" id="UP001341840"/>
    </source>
</evidence>
<evidence type="ECO:0000256" key="1">
    <source>
        <dbReference type="SAM" id="MobiDB-lite"/>
    </source>
</evidence>
<gene>
    <name evidence="2" type="ORF">PIB30_014896</name>
</gene>
<reference evidence="2 3" key="1">
    <citation type="journal article" date="2023" name="Plants (Basel)">
        <title>Bridging the Gap: Combining Genomics and Transcriptomics Approaches to Understand Stylosanthes scabra, an Orphan Legume from the Brazilian Caatinga.</title>
        <authorList>
            <person name="Ferreira-Neto J.R.C."/>
            <person name="da Silva M.D."/>
            <person name="Binneck E."/>
            <person name="de Melo N.F."/>
            <person name="da Silva R.H."/>
            <person name="de Melo A.L.T.M."/>
            <person name="Pandolfi V."/>
            <person name="Bustamante F.O."/>
            <person name="Brasileiro-Vidal A.C."/>
            <person name="Benko-Iseppon A.M."/>
        </authorList>
    </citation>
    <scope>NUCLEOTIDE SEQUENCE [LARGE SCALE GENOMIC DNA]</scope>
    <source>
        <tissue evidence="2">Leaves</tissue>
    </source>
</reference>
<feature type="region of interest" description="Disordered" evidence="1">
    <location>
        <begin position="150"/>
        <end position="171"/>
    </location>
</feature>
<dbReference type="Proteomes" id="UP001341840">
    <property type="component" value="Unassembled WGS sequence"/>
</dbReference>
<evidence type="ECO:0000313" key="2">
    <source>
        <dbReference type="EMBL" id="MED6156498.1"/>
    </source>
</evidence>
<keyword evidence="3" id="KW-1185">Reference proteome</keyword>
<feature type="compositionally biased region" description="Basic residues" evidence="1">
    <location>
        <begin position="153"/>
        <end position="171"/>
    </location>
</feature>
<organism evidence="2 3">
    <name type="scientific">Stylosanthes scabra</name>
    <dbReference type="NCBI Taxonomy" id="79078"/>
    <lineage>
        <taxon>Eukaryota</taxon>
        <taxon>Viridiplantae</taxon>
        <taxon>Streptophyta</taxon>
        <taxon>Embryophyta</taxon>
        <taxon>Tracheophyta</taxon>
        <taxon>Spermatophyta</taxon>
        <taxon>Magnoliopsida</taxon>
        <taxon>eudicotyledons</taxon>
        <taxon>Gunneridae</taxon>
        <taxon>Pentapetalae</taxon>
        <taxon>rosids</taxon>
        <taxon>fabids</taxon>
        <taxon>Fabales</taxon>
        <taxon>Fabaceae</taxon>
        <taxon>Papilionoideae</taxon>
        <taxon>50 kb inversion clade</taxon>
        <taxon>dalbergioids sensu lato</taxon>
        <taxon>Dalbergieae</taxon>
        <taxon>Pterocarpus clade</taxon>
        <taxon>Stylosanthes</taxon>
    </lineage>
</organism>